<evidence type="ECO:0000259" key="1">
    <source>
        <dbReference type="Pfam" id="PF05685"/>
    </source>
</evidence>
<keyword evidence="3" id="KW-1185">Reference proteome</keyword>
<name>A0A7U7GBX1_9GAMM</name>
<protein>
    <recommendedName>
        <fullName evidence="1">Putative restriction endonuclease domain-containing protein</fullName>
    </recommendedName>
</protein>
<dbReference type="OrthoDB" id="5765693at2"/>
<organism evidence="2 3">
    <name type="scientific">Candidatus Contendobacter odensis Run_B_J11</name>
    <dbReference type="NCBI Taxonomy" id="1400861"/>
    <lineage>
        <taxon>Bacteria</taxon>
        <taxon>Pseudomonadati</taxon>
        <taxon>Pseudomonadota</taxon>
        <taxon>Gammaproteobacteria</taxon>
        <taxon>Candidatus Competibacteraceae</taxon>
        <taxon>Candidatus Contendibacter</taxon>
    </lineage>
</organism>
<dbReference type="RefSeq" id="WP_034432779.1">
    <property type="nucleotide sequence ID" value="NZ_CBTK010000135.1"/>
</dbReference>
<sequence length="250" mass="28272">MEALLISPPPPLFAVVDLPAIPPTQDDLPCDDGIPMETMRHHLQMDLLIDVLDLWLEARGDGFAGGNMFLYYSLEQVRHNTFIGPDFFVALDVSRGERKSWVIWEQGKGPDVVVELLSASTAHHDKTHKKTLYARQMHVPEYYGYDPFNPEDFAGFTLHGNDYYPLVADPQGRLHSPALNLDLGRWTGTFRGVTTVWLRWFTPEGALLPTAAEVARQHTETAQQQTEVAQLRAERLAERLRQLGVDPDSR</sequence>
<dbReference type="Proteomes" id="UP000019184">
    <property type="component" value="Unassembled WGS sequence"/>
</dbReference>
<dbReference type="CDD" id="cd06260">
    <property type="entry name" value="DUF820-like"/>
    <property type="match status" value="1"/>
</dbReference>
<evidence type="ECO:0000313" key="3">
    <source>
        <dbReference type="Proteomes" id="UP000019184"/>
    </source>
</evidence>
<dbReference type="InterPro" id="IPR008538">
    <property type="entry name" value="Uma2"/>
</dbReference>
<dbReference type="Gene3D" id="3.90.1570.10">
    <property type="entry name" value="tt1808, chain A"/>
    <property type="match status" value="1"/>
</dbReference>
<accession>A0A7U7GBX1</accession>
<comment type="caution">
    <text evidence="2">The sequence shown here is derived from an EMBL/GenBank/DDBJ whole genome shotgun (WGS) entry which is preliminary data.</text>
</comment>
<dbReference type="SUPFAM" id="SSF52980">
    <property type="entry name" value="Restriction endonuclease-like"/>
    <property type="match status" value="1"/>
</dbReference>
<gene>
    <name evidence="2" type="ORF">BN874_220023</name>
</gene>
<dbReference type="Pfam" id="PF05685">
    <property type="entry name" value="Uma2"/>
    <property type="match status" value="1"/>
</dbReference>
<dbReference type="EMBL" id="CBTK010000135">
    <property type="protein sequence ID" value="CDH45253.1"/>
    <property type="molecule type" value="Genomic_DNA"/>
</dbReference>
<dbReference type="PANTHER" id="PTHR33352:SF3">
    <property type="entry name" value="SLR1612 PROTEIN"/>
    <property type="match status" value="1"/>
</dbReference>
<proteinExistence type="predicted"/>
<dbReference type="InterPro" id="IPR012296">
    <property type="entry name" value="Nuclease_put_TT1808"/>
</dbReference>
<dbReference type="AlphaFoldDB" id="A0A7U7GBX1"/>
<dbReference type="PANTHER" id="PTHR33352">
    <property type="entry name" value="SLR1095 PROTEIN"/>
    <property type="match status" value="1"/>
</dbReference>
<reference evidence="2 3" key="1">
    <citation type="journal article" date="2014" name="ISME J.">
        <title>Candidatus Competibacter-lineage genomes retrieved from metagenomes reveal functional metabolic diversity.</title>
        <authorList>
            <person name="McIlroy S.J."/>
            <person name="Albertsen M."/>
            <person name="Andresen E.K."/>
            <person name="Saunders A.M."/>
            <person name="Kristiansen R."/>
            <person name="Stokholm-Bjerregaard M."/>
            <person name="Nielsen K.L."/>
            <person name="Nielsen P.H."/>
        </authorList>
    </citation>
    <scope>NUCLEOTIDE SEQUENCE [LARGE SCALE GENOMIC DNA]</scope>
    <source>
        <strain evidence="2 3">Run_B_J11</strain>
    </source>
</reference>
<dbReference type="InterPro" id="IPR011335">
    <property type="entry name" value="Restrct_endonuc-II-like"/>
</dbReference>
<evidence type="ECO:0000313" key="2">
    <source>
        <dbReference type="EMBL" id="CDH45253.1"/>
    </source>
</evidence>
<feature type="domain" description="Putative restriction endonuclease" evidence="1">
    <location>
        <begin position="38"/>
        <end position="177"/>
    </location>
</feature>